<evidence type="ECO:0000313" key="8">
    <source>
        <dbReference type="EMBL" id="MBU9695679.1"/>
    </source>
</evidence>
<name>A0ABS6IVY5_9LACO</name>
<evidence type="ECO:0000256" key="1">
    <source>
        <dbReference type="ARBA" id="ARBA00022512"/>
    </source>
</evidence>
<evidence type="ECO:0000256" key="5">
    <source>
        <dbReference type="SAM" id="MobiDB-lite"/>
    </source>
</evidence>
<dbReference type="NCBIfam" id="TIGR01167">
    <property type="entry name" value="LPXTG_anchor"/>
    <property type="match status" value="1"/>
</dbReference>
<feature type="transmembrane region" description="Helical" evidence="6">
    <location>
        <begin position="477"/>
        <end position="495"/>
    </location>
</feature>
<feature type="domain" description="Gram-positive cocci surface proteins LPxTG" evidence="7">
    <location>
        <begin position="465"/>
        <end position="501"/>
    </location>
</feature>
<accession>A0ABS6IVY5</accession>
<dbReference type="EMBL" id="JAHPJJ010000016">
    <property type="protein sequence ID" value="MBU9695679.1"/>
    <property type="molecule type" value="Genomic_DNA"/>
</dbReference>
<evidence type="ECO:0000256" key="6">
    <source>
        <dbReference type="SAM" id="Phobius"/>
    </source>
</evidence>
<feature type="region of interest" description="Disordered" evidence="5">
    <location>
        <begin position="450"/>
        <end position="471"/>
    </location>
</feature>
<gene>
    <name evidence="8" type="ORF">KSL82_07225</name>
</gene>
<keyword evidence="3" id="KW-0732">Signal</keyword>
<feature type="compositionally biased region" description="Polar residues" evidence="5">
    <location>
        <begin position="374"/>
        <end position="387"/>
    </location>
</feature>
<feature type="compositionally biased region" description="Basic and acidic residues" evidence="5">
    <location>
        <begin position="276"/>
        <end position="328"/>
    </location>
</feature>
<dbReference type="RefSeq" id="WP_216972356.1">
    <property type="nucleotide sequence ID" value="NZ_JAHPJJ010000016.1"/>
</dbReference>
<evidence type="ECO:0000256" key="4">
    <source>
        <dbReference type="ARBA" id="ARBA00023088"/>
    </source>
</evidence>
<keyword evidence="6" id="KW-1133">Transmembrane helix</keyword>
<reference evidence="8 9" key="1">
    <citation type="submission" date="2021-06" db="EMBL/GenBank/DDBJ databases">
        <title>Limosilactobacillus angelus sp. nov., isolated from the human vagina.</title>
        <authorList>
            <person name="Chen Y.-S."/>
        </authorList>
    </citation>
    <scope>NUCLEOTIDE SEQUENCE [LARGE SCALE GENOMIC DNA]</scope>
    <source>
        <strain evidence="8 9">P5L02</strain>
    </source>
</reference>
<organism evidence="8 9">
    <name type="scientific">Limosilactobacillus portuensis</name>
    <dbReference type="NCBI Taxonomy" id="2742601"/>
    <lineage>
        <taxon>Bacteria</taxon>
        <taxon>Bacillati</taxon>
        <taxon>Bacillota</taxon>
        <taxon>Bacilli</taxon>
        <taxon>Lactobacillales</taxon>
        <taxon>Lactobacillaceae</taxon>
        <taxon>Limosilactobacillus</taxon>
    </lineage>
</organism>
<feature type="compositionally biased region" description="Basic and acidic residues" evidence="5">
    <location>
        <begin position="361"/>
        <end position="373"/>
    </location>
</feature>
<proteinExistence type="predicted"/>
<evidence type="ECO:0000256" key="2">
    <source>
        <dbReference type="ARBA" id="ARBA00022525"/>
    </source>
</evidence>
<keyword evidence="1" id="KW-0134">Cell wall</keyword>
<dbReference type="PROSITE" id="PS50847">
    <property type="entry name" value="GRAM_POS_ANCHORING"/>
    <property type="match status" value="1"/>
</dbReference>
<sequence>MSNKKSIIKQCVGITSATVLMTMAVSVGTGHSASQKSGQTTINQQLSNRDEVRQITRTIKIDDPYKGMQSVKQAVTFKKIANSWQPQSLSIWPSFFIPNYDDFEPNTLQVRAQPVSVNDSDQTISVTYHQYKIADRERLVEARPSFYCYDETLKFTGKALSSTTLKVGQWYDVPLAPKGFEYCCPESLPKRLKLYQSRQDPFIVLIRPLQKLDEHPAEEKVDQKLANKEQLINQPEEKELVATGSQTELISINDNETQTTGIQLQDQGQQTTPPSSKDEESQSKQLAKDAESQTDNRETKTNDTQTEKTTVKQEESQTDEAPKNDHATQTDSLDEEQPSQNKIKEKTDPVPNDVLTGDEQLPNHDNHESDETIKGTQTETVLRPNSVSRKEQGAQTAEIKTDNASQQQVVESRQNNSQVAQDQRSGNEETSIGDADIQKILDRDTASLKELSSNKNKDQRHRVKLPQTGNQTDNRTTFVGLVITGLVTIITMLFWKRRKKE</sequence>
<dbReference type="InterPro" id="IPR019931">
    <property type="entry name" value="LPXTG_anchor"/>
</dbReference>
<evidence type="ECO:0000313" key="9">
    <source>
        <dbReference type="Proteomes" id="UP001196248"/>
    </source>
</evidence>
<keyword evidence="6" id="KW-0812">Transmembrane</keyword>
<protein>
    <submittedName>
        <fullName evidence="8">LPXTG cell wall anchor domain-containing protein</fullName>
    </submittedName>
</protein>
<keyword evidence="9" id="KW-1185">Reference proteome</keyword>
<feature type="region of interest" description="Disordered" evidence="5">
    <location>
        <begin position="264"/>
        <end position="435"/>
    </location>
</feature>
<evidence type="ECO:0000256" key="3">
    <source>
        <dbReference type="ARBA" id="ARBA00022729"/>
    </source>
</evidence>
<keyword evidence="4" id="KW-0572">Peptidoglycan-anchor</keyword>
<keyword evidence="6" id="KW-0472">Membrane</keyword>
<feature type="compositionally biased region" description="Polar residues" evidence="5">
    <location>
        <begin position="264"/>
        <end position="275"/>
    </location>
</feature>
<evidence type="ECO:0000259" key="7">
    <source>
        <dbReference type="PROSITE" id="PS50847"/>
    </source>
</evidence>
<keyword evidence="2" id="KW-0964">Secreted</keyword>
<dbReference type="Proteomes" id="UP001196248">
    <property type="component" value="Unassembled WGS sequence"/>
</dbReference>
<comment type="caution">
    <text evidence="8">The sequence shown here is derived from an EMBL/GenBank/DDBJ whole genome shotgun (WGS) entry which is preliminary data.</text>
</comment>
<feature type="compositionally biased region" description="Polar residues" evidence="5">
    <location>
        <begin position="402"/>
        <end position="430"/>
    </location>
</feature>